<dbReference type="SUPFAM" id="SSF52172">
    <property type="entry name" value="CheY-like"/>
    <property type="match status" value="1"/>
</dbReference>
<dbReference type="GO" id="GO:0000156">
    <property type="term" value="F:phosphorelay response regulator activity"/>
    <property type="evidence" value="ECO:0007669"/>
    <property type="project" value="TreeGrafter"/>
</dbReference>
<keyword evidence="1 6" id="KW-0597">Phosphoprotein</keyword>
<dbReference type="Gene3D" id="3.40.50.2300">
    <property type="match status" value="1"/>
</dbReference>
<evidence type="ECO:0000256" key="1">
    <source>
        <dbReference type="ARBA" id="ARBA00022553"/>
    </source>
</evidence>
<reference evidence="8 9" key="1">
    <citation type="journal article" date="2011" name="J. Bacteriol.">
        <title>Genome sequence of Chthoniobacter flavus Ellin428, an aerobic heterotrophic soil bacterium.</title>
        <authorList>
            <person name="Kant R."/>
            <person name="van Passel M.W."/>
            <person name="Palva A."/>
            <person name="Lucas S."/>
            <person name="Lapidus A."/>
            <person name="Glavina Del Rio T."/>
            <person name="Dalin E."/>
            <person name="Tice H."/>
            <person name="Bruce D."/>
            <person name="Goodwin L."/>
            <person name="Pitluck S."/>
            <person name="Larimer F.W."/>
            <person name="Land M.L."/>
            <person name="Hauser L."/>
            <person name="Sangwan P."/>
            <person name="de Vos W.M."/>
            <person name="Janssen P.H."/>
            <person name="Smidt H."/>
        </authorList>
    </citation>
    <scope>NUCLEOTIDE SEQUENCE [LARGE SCALE GENOMIC DNA]</scope>
    <source>
        <strain evidence="8 9">Ellin428</strain>
    </source>
</reference>
<dbReference type="InterPro" id="IPR011006">
    <property type="entry name" value="CheY-like_superfamily"/>
</dbReference>
<dbReference type="InterPro" id="IPR039420">
    <property type="entry name" value="WalR-like"/>
</dbReference>
<evidence type="ECO:0000256" key="4">
    <source>
        <dbReference type="ARBA" id="ARBA00023125"/>
    </source>
</evidence>
<dbReference type="GO" id="GO:0032993">
    <property type="term" value="C:protein-DNA complex"/>
    <property type="evidence" value="ECO:0007669"/>
    <property type="project" value="TreeGrafter"/>
</dbReference>
<organism evidence="8 9">
    <name type="scientific">Chthoniobacter flavus Ellin428</name>
    <dbReference type="NCBI Taxonomy" id="497964"/>
    <lineage>
        <taxon>Bacteria</taxon>
        <taxon>Pseudomonadati</taxon>
        <taxon>Verrucomicrobiota</taxon>
        <taxon>Spartobacteria</taxon>
        <taxon>Chthoniobacterales</taxon>
        <taxon>Chthoniobacteraceae</taxon>
        <taxon>Chthoniobacter</taxon>
    </lineage>
</organism>
<dbReference type="Pfam" id="PF00072">
    <property type="entry name" value="Response_reg"/>
    <property type="match status" value="1"/>
</dbReference>
<dbReference type="CDD" id="cd00156">
    <property type="entry name" value="REC"/>
    <property type="match status" value="1"/>
</dbReference>
<dbReference type="eggNOG" id="COG2204">
    <property type="taxonomic scope" value="Bacteria"/>
</dbReference>
<dbReference type="InParanoid" id="B4CXK0"/>
<evidence type="ECO:0000313" key="8">
    <source>
        <dbReference type="EMBL" id="EDY20998.1"/>
    </source>
</evidence>
<keyword evidence="9" id="KW-1185">Reference proteome</keyword>
<accession>B4CXK0</accession>
<dbReference type="PANTHER" id="PTHR48111:SF1">
    <property type="entry name" value="TWO-COMPONENT RESPONSE REGULATOR ORR33"/>
    <property type="match status" value="1"/>
</dbReference>
<evidence type="ECO:0000256" key="3">
    <source>
        <dbReference type="ARBA" id="ARBA00023015"/>
    </source>
</evidence>
<evidence type="ECO:0000256" key="2">
    <source>
        <dbReference type="ARBA" id="ARBA00023012"/>
    </source>
</evidence>
<sequence>MVKLHALIIDDNPGVREALEDRVESMGHTFDSVGCQDDALLRLKEQGYDYILLDLELPTRFGKTPLIPTGTNLLSQIRGSVLHRHTPVIVVTAHGHDSPDLATRVFKLGASDFVKKPFDNLETAIGDAIARRLPSTERTRISTTKRHALTPFTGGDFIVTAEAVELCGVRLCENTSGRIWQIINLLCVRTAKCVLPACSGKDLADRIKVERGEKAIAEAVKTFRKRASELLAEQAGLACDGNDIIATTPRGYQLSPKLTVEVAAGVTRKNGKVAVPEKSDGEERKQWFLTQLRKGKRLTRRDYEKQFTVSIATAKRDLASLGPQIEFVGAGEVGHYQIR</sequence>
<keyword evidence="5" id="KW-0804">Transcription</keyword>
<dbReference type="SMART" id="SM00448">
    <property type="entry name" value="REC"/>
    <property type="match status" value="1"/>
</dbReference>
<dbReference type="PROSITE" id="PS50110">
    <property type="entry name" value="RESPONSE_REGULATORY"/>
    <property type="match status" value="1"/>
</dbReference>
<feature type="domain" description="Response regulatory" evidence="7">
    <location>
        <begin position="5"/>
        <end position="131"/>
    </location>
</feature>
<feature type="modified residue" description="4-aspartylphosphate" evidence="6">
    <location>
        <position position="54"/>
    </location>
</feature>
<evidence type="ECO:0000313" key="9">
    <source>
        <dbReference type="Proteomes" id="UP000005824"/>
    </source>
</evidence>
<gene>
    <name evidence="8" type="ORF">CfE428DRAFT_1291</name>
</gene>
<dbReference type="Proteomes" id="UP000005824">
    <property type="component" value="Unassembled WGS sequence"/>
</dbReference>
<evidence type="ECO:0000259" key="7">
    <source>
        <dbReference type="PROSITE" id="PS50110"/>
    </source>
</evidence>
<dbReference type="AlphaFoldDB" id="B4CXK0"/>
<name>B4CXK0_9BACT</name>
<dbReference type="PANTHER" id="PTHR48111">
    <property type="entry name" value="REGULATOR OF RPOS"/>
    <property type="match status" value="1"/>
</dbReference>
<dbReference type="RefSeq" id="WP_006978617.1">
    <property type="nucleotide sequence ID" value="NZ_ABVL01000003.1"/>
</dbReference>
<evidence type="ECO:0000256" key="6">
    <source>
        <dbReference type="PROSITE-ProRule" id="PRU00169"/>
    </source>
</evidence>
<dbReference type="GO" id="GO:0005829">
    <property type="term" value="C:cytosol"/>
    <property type="evidence" value="ECO:0007669"/>
    <property type="project" value="TreeGrafter"/>
</dbReference>
<keyword evidence="4" id="KW-0238">DNA-binding</keyword>
<keyword evidence="3" id="KW-0805">Transcription regulation</keyword>
<evidence type="ECO:0000256" key="5">
    <source>
        <dbReference type="ARBA" id="ARBA00023163"/>
    </source>
</evidence>
<dbReference type="InterPro" id="IPR001789">
    <property type="entry name" value="Sig_transdc_resp-reg_receiver"/>
</dbReference>
<dbReference type="GO" id="GO:0006355">
    <property type="term" value="P:regulation of DNA-templated transcription"/>
    <property type="evidence" value="ECO:0007669"/>
    <property type="project" value="TreeGrafter"/>
</dbReference>
<proteinExistence type="predicted"/>
<dbReference type="GO" id="GO:0000976">
    <property type="term" value="F:transcription cis-regulatory region binding"/>
    <property type="evidence" value="ECO:0007669"/>
    <property type="project" value="TreeGrafter"/>
</dbReference>
<dbReference type="STRING" id="497964.CfE428DRAFT_1291"/>
<dbReference type="EMBL" id="ABVL01000003">
    <property type="protein sequence ID" value="EDY20998.1"/>
    <property type="molecule type" value="Genomic_DNA"/>
</dbReference>
<comment type="caution">
    <text evidence="8">The sequence shown here is derived from an EMBL/GenBank/DDBJ whole genome shotgun (WGS) entry which is preliminary data.</text>
</comment>
<protein>
    <submittedName>
        <fullName evidence="8">Response regulator receiver protein</fullName>
    </submittedName>
</protein>
<keyword evidence="2" id="KW-0902">Two-component regulatory system</keyword>